<dbReference type="CDD" id="cd08500">
    <property type="entry name" value="PBP2_NikA_DppA_OppA_like_4"/>
    <property type="match status" value="1"/>
</dbReference>
<dbReference type="AlphaFoldDB" id="A0A497E4H4"/>
<evidence type="ECO:0000259" key="1">
    <source>
        <dbReference type="Pfam" id="PF00496"/>
    </source>
</evidence>
<dbReference type="Pfam" id="PF00496">
    <property type="entry name" value="SBP_bac_5"/>
    <property type="match status" value="1"/>
</dbReference>
<proteinExistence type="predicted"/>
<dbReference type="SUPFAM" id="SSF53850">
    <property type="entry name" value="Periplasmic binding protein-like II"/>
    <property type="match status" value="1"/>
</dbReference>
<dbReference type="Proteomes" id="UP000279422">
    <property type="component" value="Unassembled WGS sequence"/>
</dbReference>
<dbReference type="GO" id="GO:0015833">
    <property type="term" value="P:peptide transport"/>
    <property type="evidence" value="ECO:0007669"/>
    <property type="project" value="TreeGrafter"/>
</dbReference>
<sequence length="560" mass="66334">MGNLRMIMYDPPVRWNRDYTAYIPGLVKKWEFSDEGKTITFYFRKGLKWSDGYPFTMEDLRFWWEDLATNDEYRVIQPPWWSHNIDGTLMKVKFIDDYTISFTFKEPHWNIPYILASGFWEWESMMKPKHYLKQFHPKYNSEMKNYTTFQDKDKWWLNPEYPVLFAWHTVEYTPGEGATYERNPYYWKIDTAGNQLPYIDRIEVRYVTDPEVRLLQAIRGEYDATFRGVKDPLKIPLLKEKEKSGNYRVILWKEGAGAWPGVTVNQTYNVEKTKDPFMRNLLRNKYFRRALSYAIDRKRVNDVVWNGMARIQQFTISEESWHFASPEGKKIWQEWANSYVEYNPQKANELLDEIGLNKRDKDGFRTRPDGTKLELILDVRAGKRVFSETAPILKKNWEAIGLRTVINTVNKATQKLRGAQSIYQLRMDEASEMDLWIYPDWVFPTGTDPCRRMWPYIVRYQITNGREGEPIKKGSVEDRLMEIYNKGISEPDLEKRNHYIWDAVRIHIDEGPFCIGITGGQPSPVVVKNNFRNVPDFGVLGPWAVGAPGNTNPEQYFFKR</sequence>
<dbReference type="InterPro" id="IPR000914">
    <property type="entry name" value="SBP_5_dom"/>
</dbReference>
<dbReference type="Gene3D" id="3.40.190.10">
    <property type="entry name" value="Periplasmic binding protein-like II"/>
    <property type="match status" value="1"/>
</dbReference>
<dbReference type="GO" id="GO:1904680">
    <property type="term" value="F:peptide transmembrane transporter activity"/>
    <property type="evidence" value="ECO:0007669"/>
    <property type="project" value="TreeGrafter"/>
</dbReference>
<gene>
    <name evidence="2" type="ORF">DRJ00_08385</name>
</gene>
<evidence type="ECO:0000313" key="3">
    <source>
        <dbReference type="Proteomes" id="UP000279422"/>
    </source>
</evidence>
<dbReference type="InterPro" id="IPR039424">
    <property type="entry name" value="SBP_5"/>
</dbReference>
<name>A0A497E4H4_UNCAE</name>
<organism evidence="2 3">
    <name type="scientific">Aerophobetes bacterium</name>
    <dbReference type="NCBI Taxonomy" id="2030807"/>
    <lineage>
        <taxon>Bacteria</taxon>
        <taxon>Candidatus Aerophobota</taxon>
    </lineage>
</organism>
<evidence type="ECO:0000313" key="2">
    <source>
        <dbReference type="EMBL" id="RLE07305.1"/>
    </source>
</evidence>
<dbReference type="EMBL" id="QMPZ01000178">
    <property type="protein sequence ID" value="RLE07305.1"/>
    <property type="molecule type" value="Genomic_DNA"/>
</dbReference>
<dbReference type="PANTHER" id="PTHR30290:SF62">
    <property type="entry name" value="OLIGOPEPTIDE ABC TRANSPORTER, PERIPLASMIC OLIGOPEPTIDE-BINDING PROTEIN"/>
    <property type="match status" value="1"/>
</dbReference>
<reference evidence="2 3" key="1">
    <citation type="submission" date="2018-06" db="EMBL/GenBank/DDBJ databases">
        <title>Extensive metabolic versatility and redundancy in microbially diverse, dynamic hydrothermal sediments.</title>
        <authorList>
            <person name="Dombrowski N."/>
            <person name="Teske A."/>
            <person name="Baker B.J."/>
        </authorList>
    </citation>
    <scope>NUCLEOTIDE SEQUENCE [LARGE SCALE GENOMIC DNA]</scope>
    <source>
        <strain evidence="2">B47_G16</strain>
    </source>
</reference>
<accession>A0A497E4H4</accession>
<feature type="domain" description="Solute-binding protein family 5" evidence="1">
    <location>
        <begin position="22"/>
        <end position="421"/>
    </location>
</feature>
<dbReference type="PANTHER" id="PTHR30290">
    <property type="entry name" value="PERIPLASMIC BINDING COMPONENT OF ABC TRANSPORTER"/>
    <property type="match status" value="1"/>
</dbReference>
<dbReference type="Gene3D" id="3.10.105.10">
    <property type="entry name" value="Dipeptide-binding Protein, Domain 3"/>
    <property type="match status" value="1"/>
</dbReference>
<protein>
    <recommendedName>
        <fullName evidence="1">Solute-binding protein family 5 domain-containing protein</fullName>
    </recommendedName>
</protein>
<comment type="caution">
    <text evidence="2">The sequence shown here is derived from an EMBL/GenBank/DDBJ whole genome shotgun (WGS) entry which is preliminary data.</text>
</comment>